<keyword evidence="1" id="KW-0472">Membrane</keyword>
<protein>
    <submittedName>
        <fullName evidence="2">Uncharacterized protein DUF3971</fullName>
    </submittedName>
</protein>
<dbReference type="OrthoDB" id="7161641at2"/>
<name>A0A2T6AQR3_9RHOB</name>
<reference evidence="2 3" key="1">
    <citation type="submission" date="2018-04" db="EMBL/GenBank/DDBJ databases">
        <title>Genomic Encyclopedia of Archaeal and Bacterial Type Strains, Phase II (KMG-II): from individual species to whole genera.</title>
        <authorList>
            <person name="Goeker M."/>
        </authorList>
    </citation>
    <scope>NUCLEOTIDE SEQUENCE [LARGE SCALE GENOMIC DNA]</scope>
    <source>
        <strain evidence="2 3">DSM 29329</strain>
    </source>
</reference>
<organism evidence="2 3">
    <name type="scientific">Allosediminivita pacifica</name>
    <dbReference type="NCBI Taxonomy" id="1267769"/>
    <lineage>
        <taxon>Bacteria</taxon>
        <taxon>Pseudomonadati</taxon>
        <taxon>Pseudomonadota</taxon>
        <taxon>Alphaproteobacteria</taxon>
        <taxon>Rhodobacterales</taxon>
        <taxon>Paracoccaceae</taxon>
        <taxon>Allosediminivita</taxon>
    </lineage>
</organism>
<dbReference type="AlphaFoldDB" id="A0A2T6AQR3"/>
<gene>
    <name evidence="2" type="ORF">C8N44_11872</name>
</gene>
<dbReference type="EMBL" id="QBKN01000018">
    <property type="protein sequence ID" value="PTX46096.1"/>
    <property type="molecule type" value="Genomic_DNA"/>
</dbReference>
<evidence type="ECO:0000256" key="1">
    <source>
        <dbReference type="SAM" id="Phobius"/>
    </source>
</evidence>
<proteinExistence type="predicted"/>
<evidence type="ECO:0000313" key="2">
    <source>
        <dbReference type="EMBL" id="PTX46096.1"/>
    </source>
</evidence>
<keyword evidence="1" id="KW-1133">Transmembrane helix</keyword>
<evidence type="ECO:0000313" key="3">
    <source>
        <dbReference type="Proteomes" id="UP000244069"/>
    </source>
</evidence>
<keyword evidence="3" id="KW-1185">Reference proteome</keyword>
<feature type="transmembrane region" description="Helical" evidence="1">
    <location>
        <begin position="20"/>
        <end position="40"/>
    </location>
</feature>
<keyword evidence="1" id="KW-0812">Transmembrane</keyword>
<accession>A0A2T6AQR3</accession>
<comment type="caution">
    <text evidence="2">The sequence shown here is derived from an EMBL/GenBank/DDBJ whole genome shotgun (WGS) entry which is preliminary data.</text>
</comment>
<sequence length="1091" mass="115335">MKDAETGAVAGARRRRRRHLWWAVPLCLLLVLLVGGAFALSGRPLHAPEWVRERVAERVAQAAPGLDLDFGELSLIARAGAPLRVRLGNVELRDDQGVTVAELASLEAGLSPLAALRGQPVLHGARAAGAMMRVERTPDGTLRMALGGGFGDDRQMPAVGEVLAQIDTALSDPRLAELRAITVEGVTVRYEDARARRGWTADGGLMRLTREDGRLRLAGNISVVGSGAQAARLEVNAESDIGSRAVSVGVTLHDLPAQDIATQSPALAWLNALRAPISGALRTRMREDGTLGTLNATLQIGEGALQPTLNTRALPFDSARTYLTYDPDEGVLRFDEIAVRSPLGEVSASGDAVLAGIEDGWPDAIEAQMRVSRVALAEGAALERAVTLEGAEVAFKLALDPFRVRLGELHVTDPALPVRLSGRFSAEPSGWALGVDAQLAQTTPQEVLTWWPRAFRHQLRNWVRDNLLQGRLTDVAFALRSTAGEEPDIHLDAGFEGLRLRYSNDLADITGGKGRIAIHDSRLGVWLEEGEADPGRGGVLSLAGARFTIDRLGQDPMTGKLDLVAEGSAEAALAYIDNPSWRVLSRTGRDPGLATGQVDLAGTLSLPLMRNIPRDEVVMDFEGVLRDVESDSLVPGKTLTADRLALRLDSDRVEVEGGVELSGLPATGRWTQPIRGGAPGEVRAQVELSPGALADFGIPLPPDMLSGRGTGDLALDFRESGPPDFRLTSALDGLGVEIAPLGWRLTQGQSGRFEIAGRLGSPVRIDGLSLSGAGLSAEGGLSLNGSGGFDALRLDRLTLGNWLDVEGVLAARGPGQIPAIELSGGRVDIRGLPDGSGGAGGGGSPVPLTLALDRLEVTDRIWVEDMRGRFSLGSALVGSFEGVLGGEEEIVGETSAAPGGTALRVYAEDAGDAVDGAGLPFRLENGPLELRLVPVPGLQGTYDGQLAIRQTRLRGMSAIAALLDAISLVGILDQLNGPGIFFSDVDARFRLSPQQIVLQEGTAVGPSMGVSLDGYINLAQQRVDLQGVLSPIYILNGIGQLVSRRGEGLIGFNFNLRGPFSGPQVSVNPLSALTPGIFRDIFRRPRPEVSQ</sequence>
<dbReference type="RefSeq" id="WP_107977476.1">
    <property type="nucleotide sequence ID" value="NZ_BMEZ01000019.1"/>
</dbReference>
<dbReference type="Proteomes" id="UP000244069">
    <property type="component" value="Unassembled WGS sequence"/>
</dbReference>